<dbReference type="Gene3D" id="1.10.10.10">
    <property type="entry name" value="Winged helix-like DNA-binding domain superfamily/Winged helix DNA-binding domain"/>
    <property type="match status" value="1"/>
</dbReference>
<dbReference type="InterPro" id="IPR013196">
    <property type="entry name" value="HTH_11"/>
</dbReference>
<keyword evidence="1" id="KW-0805">Transcription regulation</keyword>
<accession>A0A243AM12</accession>
<gene>
    <name evidence="4" type="ORF">BK732_05480</name>
</gene>
<dbReference type="PROSITE" id="PS52050">
    <property type="entry name" value="WYL"/>
    <property type="match status" value="1"/>
</dbReference>
<comment type="caution">
    <text evidence="4">The sequence shown here is derived from an EMBL/GenBank/DDBJ whole genome shotgun (WGS) entry which is preliminary data.</text>
</comment>
<dbReference type="InterPro" id="IPR036390">
    <property type="entry name" value="WH_DNA-bd_sf"/>
</dbReference>
<dbReference type="GeneID" id="66267760"/>
<evidence type="ECO:0000256" key="2">
    <source>
        <dbReference type="ARBA" id="ARBA00023163"/>
    </source>
</evidence>
<keyword evidence="2" id="KW-0804">Transcription</keyword>
<dbReference type="SMART" id="SM00420">
    <property type="entry name" value="HTH_DEOR"/>
    <property type="match status" value="1"/>
</dbReference>
<dbReference type="Proteomes" id="UP000194860">
    <property type="component" value="Unassembled WGS sequence"/>
</dbReference>
<sequence>MSKINRLFNILLQINTKNKFTVQELADEFNVSKRTILRDLEELSTLGIPLYSERGPHGGYRLINKNGLLPPITFSENEAISLFFACQSLQYYDSIPFEHESKSALNKFYNYLPQELKKKIDSMSERVLFITPTRQEKTPLLKNIMDAAIDQEVIQIEYESKRGFSKRIIQPIGIYSSNGYWYMPAYCFNRQQNRLFRIDRIRMLEVKNNFPQKKDFSNLTLNTWFKKTEEKPKELIKLYVILTREGILKCDFNIWLREKIKILDDGTGLIDTYLNKNEIGYMSEFFLGLGDDVEVKHPIEIVTLIKEKASAILNKYA</sequence>
<evidence type="ECO:0000313" key="4">
    <source>
        <dbReference type="EMBL" id="OTY26795.1"/>
    </source>
</evidence>
<dbReference type="InterPro" id="IPR036388">
    <property type="entry name" value="WH-like_DNA-bd_sf"/>
</dbReference>
<organism evidence="4 5">
    <name type="scientific">Bacillus thuringiensis serovar navarrensis</name>
    <dbReference type="NCBI Taxonomy" id="339658"/>
    <lineage>
        <taxon>Bacteria</taxon>
        <taxon>Bacillati</taxon>
        <taxon>Bacillota</taxon>
        <taxon>Bacilli</taxon>
        <taxon>Bacillales</taxon>
        <taxon>Bacillaceae</taxon>
        <taxon>Bacillus</taxon>
        <taxon>Bacillus cereus group</taxon>
    </lineage>
</organism>
<feature type="domain" description="HTH deoR-type" evidence="3">
    <location>
        <begin position="3"/>
        <end position="62"/>
    </location>
</feature>
<dbReference type="InterPro" id="IPR026881">
    <property type="entry name" value="WYL_dom"/>
</dbReference>
<dbReference type="InterPro" id="IPR028349">
    <property type="entry name" value="PafC-like"/>
</dbReference>
<dbReference type="PANTHER" id="PTHR34580">
    <property type="match status" value="1"/>
</dbReference>
<name>A0A243AM12_BACTU</name>
<dbReference type="Pfam" id="PF13280">
    <property type="entry name" value="WYL"/>
    <property type="match status" value="1"/>
</dbReference>
<dbReference type="EMBL" id="NFDG01000038">
    <property type="protein sequence ID" value="OTY26795.1"/>
    <property type="molecule type" value="Genomic_DNA"/>
</dbReference>
<dbReference type="AlphaFoldDB" id="A0A243AM12"/>
<dbReference type="SUPFAM" id="SSF46785">
    <property type="entry name" value="Winged helix' DNA-binding domain"/>
    <property type="match status" value="1"/>
</dbReference>
<protein>
    <recommendedName>
        <fullName evidence="3">HTH deoR-type domain-containing protein</fullName>
    </recommendedName>
</protein>
<dbReference type="RefSeq" id="WP_088031227.1">
    <property type="nucleotide sequence ID" value="NZ_NFDG01000038.1"/>
</dbReference>
<evidence type="ECO:0000313" key="5">
    <source>
        <dbReference type="Proteomes" id="UP000194860"/>
    </source>
</evidence>
<dbReference type="InterPro" id="IPR051534">
    <property type="entry name" value="CBASS_pafABC_assoc_protein"/>
</dbReference>
<dbReference type="PANTHER" id="PTHR34580:SF9">
    <property type="entry name" value="SLL5097 PROTEIN"/>
    <property type="match status" value="1"/>
</dbReference>
<evidence type="ECO:0000259" key="3">
    <source>
        <dbReference type="PROSITE" id="PS51000"/>
    </source>
</evidence>
<reference evidence="4 5" key="1">
    <citation type="submission" date="2016-10" db="EMBL/GenBank/DDBJ databases">
        <title>Comparative genomics of Bacillus thuringiensis reveals a path to pathogens against multiple invertebrate hosts.</title>
        <authorList>
            <person name="Zheng J."/>
            <person name="Gao Q."/>
            <person name="Liu H."/>
            <person name="Peng D."/>
            <person name="Ruan L."/>
            <person name="Sun M."/>
        </authorList>
    </citation>
    <scope>NUCLEOTIDE SEQUENCE [LARGE SCALE GENOMIC DNA]</scope>
    <source>
        <strain evidence="4">BGSC 4BM1</strain>
    </source>
</reference>
<proteinExistence type="predicted"/>
<dbReference type="InterPro" id="IPR001034">
    <property type="entry name" value="DeoR_HTH"/>
</dbReference>
<evidence type="ECO:0000256" key="1">
    <source>
        <dbReference type="ARBA" id="ARBA00023015"/>
    </source>
</evidence>
<dbReference type="GO" id="GO:0003700">
    <property type="term" value="F:DNA-binding transcription factor activity"/>
    <property type="evidence" value="ECO:0007669"/>
    <property type="project" value="InterPro"/>
</dbReference>
<dbReference type="PROSITE" id="PS51000">
    <property type="entry name" value="HTH_DEOR_2"/>
    <property type="match status" value="1"/>
</dbReference>
<dbReference type="Pfam" id="PF08279">
    <property type="entry name" value="HTH_11"/>
    <property type="match status" value="1"/>
</dbReference>
<dbReference type="PIRSF" id="PIRSF016838">
    <property type="entry name" value="PafC"/>
    <property type="match status" value="1"/>
</dbReference>